<proteinExistence type="predicted"/>
<protein>
    <submittedName>
        <fullName evidence="3">Uncharacterized protein</fullName>
    </submittedName>
</protein>
<feature type="compositionally biased region" description="Polar residues" evidence="1">
    <location>
        <begin position="123"/>
        <end position="138"/>
    </location>
</feature>
<dbReference type="AlphaFoldDB" id="A0A9P4TBA3"/>
<feature type="compositionally biased region" description="Polar residues" evidence="1">
    <location>
        <begin position="97"/>
        <end position="115"/>
    </location>
</feature>
<keyword evidence="4" id="KW-1185">Reference proteome</keyword>
<dbReference type="EMBL" id="SWKU01000018">
    <property type="protein sequence ID" value="KAF2999041.1"/>
    <property type="molecule type" value="Genomic_DNA"/>
</dbReference>
<evidence type="ECO:0000313" key="4">
    <source>
        <dbReference type="Proteomes" id="UP000801428"/>
    </source>
</evidence>
<feature type="region of interest" description="Disordered" evidence="1">
    <location>
        <begin position="91"/>
        <end position="138"/>
    </location>
</feature>
<name>A0A9P4TBA3_CURKU</name>
<organism evidence="3 4">
    <name type="scientific">Curvularia kusanoi</name>
    <name type="common">Cochliobolus kusanoi</name>
    <dbReference type="NCBI Taxonomy" id="90978"/>
    <lineage>
        <taxon>Eukaryota</taxon>
        <taxon>Fungi</taxon>
        <taxon>Dikarya</taxon>
        <taxon>Ascomycota</taxon>
        <taxon>Pezizomycotina</taxon>
        <taxon>Dothideomycetes</taxon>
        <taxon>Pleosporomycetidae</taxon>
        <taxon>Pleosporales</taxon>
        <taxon>Pleosporineae</taxon>
        <taxon>Pleosporaceae</taxon>
        <taxon>Curvularia</taxon>
    </lineage>
</organism>
<feature type="signal peptide" evidence="2">
    <location>
        <begin position="1"/>
        <end position="24"/>
    </location>
</feature>
<feature type="region of interest" description="Disordered" evidence="1">
    <location>
        <begin position="171"/>
        <end position="199"/>
    </location>
</feature>
<evidence type="ECO:0000256" key="2">
    <source>
        <dbReference type="SAM" id="SignalP"/>
    </source>
</evidence>
<accession>A0A9P4TBA3</accession>
<feature type="chain" id="PRO_5040431829" evidence="2">
    <location>
        <begin position="25"/>
        <end position="226"/>
    </location>
</feature>
<comment type="caution">
    <text evidence="3">The sequence shown here is derived from an EMBL/GenBank/DDBJ whole genome shotgun (WGS) entry which is preliminary data.</text>
</comment>
<evidence type="ECO:0000313" key="3">
    <source>
        <dbReference type="EMBL" id="KAF2999041.1"/>
    </source>
</evidence>
<gene>
    <name evidence="3" type="ORF">E8E13_008553</name>
</gene>
<dbReference type="Proteomes" id="UP000801428">
    <property type="component" value="Unassembled WGS sequence"/>
</dbReference>
<feature type="compositionally biased region" description="Polar residues" evidence="1">
    <location>
        <begin position="187"/>
        <end position="199"/>
    </location>
</feature>
<reference evidence="3" key="1">
    <citation type="submission" date="2019-04" db="EMBL/GenBank/DDBJ databases">
        <title>Sequencing of skin fungus with MAO and IRED activity.</title>
        <authorList>
            <person name="Marsaioli A.J."/>
            <person name="Bonatto J.M.C."/>
            <person name="Reis Junior O."/>
        </authorList>
    </citation>
    <scope>NUCLEOTIDE SEQUENCE</scope>
    <source>
        <strain evidence="3">30M1</strain>
    </source>
</reference>
<keyword evidence="2" id="KW-0732">Signal</keyword>
<sequence length="226" mass="22343">MHFFKSALCFGNILMAVGVTASTAISFDGDEPDDYGPSTTGPADTTETVALTTIDGLEQVITLTVSINTATAEPPAQGTLTLTPIIGTPSFGPVESSPGSTNGAGTSTISVSETPSHWVPSVPESSVGSAQPSEDCSDTTISSSAAVITVPTGHPGNSTLTSLASLVSGSASSAPGIASTTSRKHSSTPSSTLIESPTSNHAINSGVKVGDAIVGMGAVAGYMALL</sequence>
<evidence type="ECO:0000256" key="1">
    <source>
        <dbReference type="SAM" id="MobiDB-lite"/>
    </source>
</evidence>
<feature type="compositionally biased region" description="Low complexity" evidence="1">
    <location>
        <begin position="171"/>
        <end position="181"/>
    </location>
</feature>